<evidence type="ECO:0000313" key="2">
    <source>
        <dbReference type="EMBL" id="GEL68388.1"/>
    </source>
</evidence>
<evidence type="ECO:0000256" key="1">
    <source>
        <dbReference type="SAM" id="MobiDB-lite"/>
    </source>
</evidence>
<feature type="compositionally biased region" description="Basic and acidic residues" evidence="1">
    <location>
        <begin position="1"/>
        <end position="11"/>
    </location>
</feature>
<sequence>MGDEALRRELRPAQVATREARAADEDFTRHANGRRLQPRVQHVELEVGNRDANGALLRALRLDGFHGTVGDMHRRLGDAVHVDEPRLGVPVLAEPGHQRGWLQGFAAEDDVAQRQGRRLRAQALLGLDELTEGRGRLVQHRDALIAQQAEEGIRRARDEVGHHHHPAAVEQGAPELPDGEVERV</sequence>
<dbReference type="AntiFam" id="ANF00178">
    <property type="entry name" value="Shadow ORF (opposite dhbF)"/>
</dbReference>
<evidence type="ECO:0000313" key="3">
    <source>
        <dbReference type="Proteomes" id="UP000321224"/>
    </source>
</evidence>
<dbReference type="Proteomes" id="UP000321224">
    <property type="component" value="Unassembled WGS sequence"/>
</dbReference>
<feature type="region of interest" description="Disordered" evidence="1">
    <location>
        <begin position="159"/>
        <end position="184"/>
    </location>
</feature>
<protein>
    <submittedName>
        <fullName evidence="2">Uncharacterized protein</fullName>
    </submittedName>
</protein>
<reference evidence="2 3" key="1">
    <citation type="submission" date="2019-07" db="EMBL/GenBank/DDBJ databases">
        <title>Whole genome shotgun sequence of Myxococcus virescens NBRC 100334.</title>
        <authorList>
            <person name="Hosoyama A."/>
            <person name="Uohara A."/>
            <person name="Ohji S."/>
            <person name="Ichikawa N."/>
        </authorList>
    </citation>
    <scope>NUCLEOTIDE SEQUENCE [LARGE SCALE GENOMIC DNA]</scope>
    <source>
        <strain evidence="2 3">NBRC 100334</strain>
    </source>
</reference>
<organism evidence="2 3">
    <name type="scientific">Myxococcus virescens</name>
    <dbReference type="NCBI Taxonomy" id="83456"/>
    <lineage>
        <taxon>Bacteria</taxon>
        <taxon>Pseudomonadati</taxon>
        <taxon>Myxococcota</taxon>
        <taxon>Myxococcia</taxon>
        <taxon>Myxococcales</taxon>
        <taxon>Cystobacterineae</taxon>
        <taxon>Myxococcaceae</taxon>
        <taxon>Myxococcus</taxon>
    </lineage>
</organism>
<feature type="region of interest" description="Disordered" evidence="1">
    <location>
        <begin position="1"/>
        <end position="25"/>
    </location>
</feature>
<accession>A0A511H4C5</accession>
<proteinExistence type="predicted"/>
<dbReference type="EMBL" id="BJVY01000001">
    <property type="protein sequence ID" value="GEL68388.1"/>
    <property type="molecule type" value="Genomic_DNA"/>
</dbReference>
<dbReference type="AlphaFoldDB" id="A0A511H4C5"/>
<name>A0A511H4C5_9BACT</name>
<gene>
    <name evidence="2" type="ORF">MVI01_01720</name>
</gene>
<comment type="caution">
    <text evidence="2">The sequence shown here is derived from an EMBL/GenBank/DDBJ whole genome shotgun (WGS) entry which is preliminary data.</text>
</comment>